<dbReference type="RefSeq" id="WP_070249607.1">
    <property type="nucleotide sequence ID" value="NZ_LROM01000094.1"/>
</dbReference>
<sequence length="382" mass="40821">MGRVAKNSRSSGSSLWAVATLVAGACAVGQAHAGATIKIDDEKSVSVGFGLRESYTSLDDGAPGGGKRSSDFNLDSGRLYFGATLNKNIKGMFNTEWDGDKIRVLDAAGQFAISPELNIWAGRLLSPSDRANMAGPYYSLGGGYWAGVASRYGYNGGIFRGRDDGVVVWGNVADGKLGYSFGAFEGHTLGIGTLTQSQANAAGVKADDALMYAGRVQYDFWDAEPGYYGTGNYLGNADILSIGVAGRYQKDGILTVARSGKYSSYNIDFLMEKRFKGSGAVAIEAAYYDYDTDNIVLSEQGTAYSAGASYIFEQKAGWGKLQPFARFQKFNADTNIDTKQVDAGVNYIIDGYNAQVSAVYSKTKITRAGDADKFAVTLQLQY</sequence>
<dbReference type="OrthoDB" id="9771991at2"/>
<dbReference type="PATRIC" id="fig|762836.4.peg.3519"/>
<evidence type="ECO:0000313" key="2">
    <source>
        <dbReference type="EMBL" id="OEZ97793.1"/>
    </source>
</evidence>
<name>A0A1E7WGV9_9BURK</name>
<keyword evidence="3" id="KW-1185">Reference proteome</keyword>
<dbReference type="AlphaFoldDB" id="A0A1E7WGV9"/>
<comment type="caution">
    <text evidence="2">The sequence shown here is derived from an EMBL/GenBank/DDBJ whole genome shotgun (WGS) entry which is preliminary data.</text>
</comment>
<evidence type="ECO:0008006" key="4">
    <source>
        <dbReference type="Google" id="ProtNLM"/>
    </source>
</evidence>
<gene>
    <name evidence="2" type="ORF">DUPY_34190</name>
</gene>
<accession>A0A1E7WGV9</accession>
<reference evidence="3" key="1">
    <citation type="journal article" date="2016" name="Front. Microbiol.">
        <title>Molecular Keys to the Janthinobacterium and Duganella spp. Interaction with the Plant Pathogen Fusarium graminearum.</title>
        <authorList>
            <person name="Haack F.S."/>
            <person name="Poehlein A."/>
            <person name="Kroger C."/>
            <person name="Voigt C.A."/>
            <person name="Piepenbring M."/>
            <person name="Bode H.B."/>
            <person name="Daniel R."/>
            <person name="Schafer W."/>
            <person name="Streit W.R."/>
        </authorList>
    </citation>
    <scope>NUCLEOTIDE SEQUENCE [LARGE SCALE GENOMIC DNA]</scope>
    <source>
        <strain evidence="3">T54</strain>
    </source>
</reference>
<proteinExistence type="predicted"/>
<evidence type="ECO:0000256" key="1">
    <source>
        <dbReference type="SAM" id="SignalP"/>
    </source>
</evidence>
<dbReference type="Gene3D" id="2.40.160.10">
    <property type="entry name" value="Porin"/>
    <property type="match status" value="1"/>
</dbReference>
<dbReference type="Proteomes" id="UP000175989">
    <property type="component" value="Unassembled WGS sequence"/>
</dbReference>
<protein>
    <recommendedName>
        <fullName evidence="4">Porin</fullName>
    </recommendedName>
</protein>
<feature type="chain" id="PRO_5009207014" description="Porin" evidence="1">
    <location>
        <begin position="34"/>
        <end position="382"/>
    </location>
</feature>
<keyword evidence="1" id="KW-0732">Signal</keyword>
<dbReference type="SUPFAM" id="SSF56935">
    <property type="entry name" value="Porins"/>
    <property type="match status" value="1"/>
</dbReference>
<evidence type="ECO:0000313" key="3">
    <source>
        <dbReference type="Proteomes" id="UP000175989"/>
    </source>
</evidence>
<organism evidence="2 3">
    <name type="scientific">Duganella phyllosphaerae</name>
    <dbReference type="NCBI Taxonomy" id="762836"/>
    <lineage>
        <taxon>Bacteria</taxon>
        <taxon>Pseudomonadati</taxon>
        <taxon>Pseudomonadota</taxon>
        <taxon>Betaproteobacteria</taxon>
        <taxon>Burkholderiales</taxon>
        <taxon>Oxalobacteraceae</taxon>
        <taxon>Telluria group</taxon>
        <taxon>Duganella</taxon>
    </lineage>
</organism>
<dbReference type="InterPro" id="IPR023614">
    <property type="entry name" value="Porin_dom_sf"/>
</dbReference>
<dbReference type="EMBL" id="LROM01000094">
    <property type="protein sequence ID" value="OEZ97793.1"/>
    <property type="molecule type" value="Genomic_DNA"/>
</dbReference>
<dbReference type="PROSITE" id="PS51257">
    <property type="entry name" value="PROKAR_LIPOPROTEIN"/>
    <property type="match status" value="1"/>
</dbReference>
<feature type="signal peptide" evidence="1">
    <location>
        <begin position="1"/>
        <end position="33"/>
    </location>
</feature>